<gene>
    <name evidence="1" type="ORF">ETSY1_34870</name>
</gene>
<protein>
    <submittedName>
        <fullName evidence="1">Uncharacterized protein</fullName>
    </submittedName>
</protein>
<name>W4L8T1_ENTF1</name>
<dbReference type="HOGENOM" id="CLU_2951664_0_0_7"/>
<dbReference type="AlphaFoldDB" id="W4L8T1"/>
<proteinExistence type="predicted"/>
<evidence type="ECO:0000313" key="2">
    <source>
        <dbReference type="Proteomes" id="UP000019141"/>
    </source>
</evidence>
<dbReference type="Proteomes" id="UP000019141">
    <property type="component" value="Unassembled WGS sequence"/>
</dbReference>
<keyword evidence="2" id="KW-1185">Reference proteome</keyword>
<dbReference type="EMBL" id="AZHW01001069">
    <property type="protein sequence ID" value="ETW94427.1"/>
    <property type="molecule type" value="Genomic_DNA"/>
</dbReference>
<accession>W4L8T1</accession>
<reference evidence="1 2" key="1">
    <citation type="journal article" date="2014" name="Nature">
        <title>An environmental bacterial taxon with a large and distinct metabolic repertoire.</title>
        <authorList>
            <person name="Wilson M.C."/>
            <person name="Mori T."/>
            <person name="Ruckert C."/>
            <person name="Uria A.R."/>
            <person name="Helf M.J."/>
            <person name="Takada K."/>
            <person name="Gernert C."/>
            <person name="Steffens U.A."/>
            <person name="Heycke N."/>
            <person name="Schmitt S."/>
            <person name="Rinke C."/>
            <person name="Helfrich E.J."/>
            <person name="Brachmann A.O."/>
            <person name="Gurgui C."/>
            <person name="Wakimoto T."/>
            <person name="Kracht M."/>
            <person name="Crusemann M."/>
            <person name="Hentschel U."/>
            <person name="Abe I."/>
            <person name="Matsunaga S."/>
            <person name="Kalinowski J."/>
            <person name="Takeyama H."/>
            <person name="Piel J."/>
        </authorList>
    </citation>
    <scope>NUCLEOTIDE SEQUENCE [LARGE SCALE GENOMIC DNA]</scope>
    <source>
        <strain evidence="2">TSY1</strain>
    </source>
</reference>
<comment type="caution">
    <text evidence="1">The sequence shown here is derived from an EMBL/GenBank/DDBJ whole genome shotgun (WGS) entry which is preliminary data.</text>
</comment>
<organism evidence="1 2">
    <name type="scientific">Entotheonella factor</name>
    <dbReference type="NCBI Taxonomy" id="1429438"/>
    <lineage>
        <taxon>Bacteria</taxon>
        <taxon>Pseudomonadati</taxon>
        <taxon>Nitrospinota/Tectimicrobiota group</taxon>
        <taxon>Candidatus Tectimicrobiota</taxon>
        <taxon>Candidatus Entotheonellia</taxon>
        <taxon>Candidatus Entotheonellales</taxon>
        <taxon>Candidatus Entotheonellaceae</taxon>
        <taxon>Candidatus Entotheonella</taxon>
    </lineage>
</organism>
<evidence type="ECO:0000313" key="1">
    <source>
        <dbReference type="EMBL" id="ETW94427.1"/>
    </source>
</evidence>
<sequence>MPNHAVNHCTAFRLSLVNVDGGNDGKMMISLDADLQAPPEWSVAALALSANISVVCPPT</sequence>